<dbReference type="Pfam" id="PF00646">
    <property type="entry name" value="F-box"/>
    <property type="match status" value="1"/>
</dbReference>
<evidence type="ECO:0000313" key="4">
    <source>
        <dbReference type="Proteomes" id="UP000000768"/>
    </source>
</evidence>
<evidence type="ECO:0008006" key="5">
    <source>
        <dbReference type="Google" id="ProtNLM"/>
    </source>
</evidence>
<reference evidence="3 4" key="1">
    <citation type="journal article" date="2009" name="Nature">
        <title>The Sorghum bicolor genome and the diversification of grasses.</title>
        <authorList>
            <person name="Paterson A.H."/>
            <person name="Bowers J.E."/>
            <person name="Bruggmann R."/>
            <person name="Dubchak I."/>
            <person name="Grimwood J."/>
            <person name="Gundlach H."/>
            <person name="Haberer G."/>
            <person name="Hellsten U."/>
            <person name="Mitros T."/>
            <person name="Poliakov A."/>
            <person name="Schmutz J."/>
            <person name="Spannagl M."/>
            <person name="Tang H."/>
            <person name="Wang X."/>
            <person name="Wicker T."/>
            <person name="Bharti A.K."/>
            <person name="Chapman J."/>
            <person name="Feltus F.A."/>
            <person name="Gowik U."/>
            <person name="Grigoriev I.V."/>
            <person name="Lyons E."/>
            <person name="Maher C.A."/>
            <person name="Martis M."/>
            <person name="Narechania A."/>
            <person name="Otillar R.P."/>
            <person name="Penning B.W."/>
            <person name="Salamov A.A."/>
            <person name="Wang Y."/>
            <person name="Zhang L."/>
            <person name="Carpita N.C."/>
            <person name="Freeling M."/>
            <person name="Gingle A.R."/>
            <person name="Hash C.T."/>
            <person name="Keller B."/>
            <person name="Klein P."/>
            <person name="Kresovich S."/>
            <person name="McCann M.C."/>
            <person name="Ming R."/>
            <person name="Peterson D.G."/>
            <person name="Mehboob-ur-Rahman"/>
            <person name="Ware D."/>
            <person name="Westhoff P."/>
            <person name="Mayer K.F."/>
            <person name="Messing J."/>
            <person name="Rokhsar D.S."/>
        </authorList>
    </citation>
    <scope>NUCLEOTIDE SEQUENCE [LARGE SCALE GENOMIC DNA]</scope>
    <source>
        <strain evidence="4">cv. BTx623</strain>
    </source>
</reference>
<dbReference type="SUPFAM" id="SSF81383">
    <property type="entry name" value="F-box domain"/>
    <property type="match status" value="1"/>
</dbReference>
<dbReference type="InParanoid" id="A0A1W0VRJ0"/>
<dbReference type="PANTHER" id="PTHR33110">
    <property type="entry name" value="F-BOX/KELCH-REPEAT PROTEIN-RELATED"/>
    <property type="match status" value="1"/>
</dbReference>
<dbReference type="EMBL" id="CM000769">
    <property type="protein sequence ID" value="OQU75896.1"/>
    <property type="molecule type" value="Genomic_DNA"/>
</dbReference>
<evidence type="ECO:0000259" key="2">
    <source>
        <dbReference type="Pfam" id="PF03478"/>
    </source>
</evidence>
<organism evidence="3 4">
    <name type="scientific">Sorghum bicolor</name>
    <name type="common">Sorghum</name>
    <name type="synonym">Sorghum vulgare</name>
    <dbReference type="NCBI Taxonomy" id="4558"/>
    <lineage>
        <taxon>Eukaryota</taxon>
        <taxon>Viridiplantae</taxon>
        <taxon>Streptophyta</taxon>
        <taxon>Embryophyta</taxon>
        <taxon>Tracheophyta</taxon>
        <taxon>Spermatophyta</taxon>
        <taxon>Magnoliopsida</taxon>
        <taxon>Liliopsida</taxon>
        <taxon>Poales</taxon>
        <taxon>Poaceae</taxon>
        <taxon>PACMAD clade</taxon>
        <taxon>Panicoideae</taxon>
        <taxon>Andropogonodae</taxon>
        <taxon>Andropogoneae</taxon>
        <taxon>Sorghinae</taxon>
        <taxon>Sorghum</taxon>
    </lineage>
</organism>
<dbReference type="InterPro" id="IPR005174">
    <property type="entry name" value="KIB1-4_b-propeller"/>
</dbReference>
<dbReference type="Proteomes" id="UP000000768">
    <property type="component" value="Chromosome 10"/>
</dbReference>
<gene>
    <name evidence="3" type="ORF">SORBI_3010G052833</name>
</gene>
<feature type="non-terminal residue" evidence="3">
    <location>
        <position position="366"/>
    </location>
</feature>
<dbReference type="PANTHER" id="PTHR33110:SF65">
    <property type="entry name" value="DUF295 DOMAIN-CONTAINING PROTEIN"/>
    <property type="match status" value="1"/>
</dbReference>
<dbReference type="OMA" id="TICICQP"/>
<proteinExistence type="predicted"/>
<reference evidence="4" key="2">
    <citation type="journal article" date="2018" name="Plant J.">
        <title>The Sorghum bicolor reference genome: improved assembly, gene annotations, a transcriptome atlas, and signatures of genome organization.</title>
        <authorList>
            <person name="McCormick R.F."/>
            <person name="Truong S.K."/>
            <person name="Sreedasyam A."/>
            <person name="Jenkins J."/>
            <person name="Shu S."/>
            <person name="Sims D."/>
            <person name="Kennedy M."/>
            <person name="Amirebrahimi M."/>
            <person name="Weers B.D."/>
            <person name="McKinley B."/>
            <person name="Mattison A."/>
            <person name="Morishige D.T."/>
            <person name="Grimwood J."/>
            <person name="Schmutz J."/>
            <person name="Mullet J.E."/>
        </authorList>
    </citation>
    <scope>NUCLEOTIDE SEQUENCE [LARGE SCALE GENOMIC DNA]</scope>
    <source>
        <strain evidence="4">cv. BTx623</strain>
    </source>
</reference>
<feature type="domain" description="F-box" evidence="1">
    <location>
        <begin position="9"/>
        <end position="46"/>
    </location>
</feature>
<accession>A0A1W0VRJ0</accession>
<dbReference type="Gramene" id="OQU75896">
    <property type="protein sequence ID" value="OQU75896"/>
    <property type="gene ID" value="SORBI_3010G052833"/>
</dbReference>
<dbReference type="InterPro" id="IPR036047">
    <property type="entry name" value="F-box-like_dom_sf"/>
</dbReference>
<keyword evidence="4" id="KW-1185">Reference proteome</keyword>
<sequence>MAARQCSSWSDLQPELLGLVLRRLPSLADRVRLRAVCRQWRHHARLEPLPPPLPWLTLLDGTFLSVPDGEVHRLHVPDDAVYNHGSTGNWLFNSDINGMCSLANPFSKAVIQLLDVDDIIWSHQEKTAGCRPAVYLKWVLLSSLEPPSPNSHFAVLIMDSKYATGISICQPPMASAIRVPNHERMLILDIAFFDGKLYALSRKNLFVIDDMDSNYYYNIGKPKMIPSMRCIVDSIDDPGTTTHYRLFAEYMYWGYLAECSGRLLHKRVNTLGGHQTLFVGRHSKCLPASERGAQEDCIYFIRDYGSYPNTAYDWGNVNENPFRDCGVFNMKNEMVTPLLLETPAVRPQGKAGPGHPAWFFPEIWNY</sequence>
<dbReference type="InterPro" id="IPR001810">
    <property type="entry name" value="F-box_dom"/>
</dbReference>
<dbReference type="Pfam" id="PF03478">
    <property type="entry name" value="Beta-prop_KIB1-4"/>
    <property type="match status" value="1"/>
</dbReference>
<name>A0A1W0VRJ0_SORBI</name>
<feature type="domain" description="KIB1-4 beta-propeller" evidence="2">
    <location>
        <begin position="63"/>
        <end position="329"/>
    </location>
</feature>
<protein>
    <recommendedName>
        <fullName evidence="5">DUF295 domain-containing protein</fullName>
    </recommendedName>
</protein>
<evidence type="ECO:0000313" key="3">
    <source>
        <dbReference type="EMBL" id="OQU75896.1"/>
    </source>
</evidence>
<evidence type="ECO:0000259" key="1">
    <source>
        <dbReference type="Pfam" id="PF00646"/>
    </source>
</evidence>
<dbReference type="Gene3D" id="1.20.1280.50">
    <property type="match status" value="1"/>
</dbReference>
<dbReference type="AlphaFoldDB" id="A0A1W0VRJ0"/>